<feature type="domain" description="PIN" evidence="1">
    <location>
        <begin position="2"/>
        <end position="129"/>
    </location>
</feature>
<keyword evidence="3" id="KW-1185">Reference proteome</keyword>
<organism evidence="2 3">
    <name type="scientific">Bowmanella dokdonensis</name>
    <dbReference type="NCBI Taxonomy" id="751969"/>
    <lineage>
        <taxon>Bacteria</taxon>
        <taxon>Pseudomonadati</taxon>
        <taxon>Pseudomonadota</taxon>
        <taxon>Gammaproteobacteria</taxon>
        <taxon>Alteromonadales</taxon>
        <taxon>Alteromonadaceae</taxon>
        <taxon>Bowmanella</taxon>
    </lineage>
</organism>
<dbReference type="SUPFAM" id="SSF88723">
    <property type="entry name" value="PIN domain-like"/>
    <property type="match status" value="1"/>
</dbReference>
<sequence>MIAVDTNIVLRYLLQDDEKQSSRASKIFEGSEKVLITDVVLVETIWTLRGKRYRLDKAKLVAVLHGLIEEPNVVFEDGHCVWCALVDYTNARTADFADALIVNKSQRYVSKGKQTVSLVYTFDKGALEIDGTKKP</sequence>
<dbReference type="Pfam" id="PF01850">
    <property type="entry name" value="PIN"/>
    <property type="match status" value="1"/>
</dbReference>
<dbReference type="RefSeq" id="WP_206573871.1">
    <property type="nucleotide sequence ID" value="NZ_JAFKCV010000005.1"/>
</dbReference>
<dbReference type="Gene3D" id="3.40.50.1010">
    <property type="entry name" value="5'-nuclease"/>
    <property type="match status" value="1"/>
</dbReference>
<name>A0A939DPW5_9ALTE</name>
<dbReference type="EMBL" id="JAFKCV010000005">
    <property type="protein sequence ID" value="MBN7825761.1"/>
    <property type="molecule type" value="Genomic_DNA"/>
</dbReference>
<dbReference type="PANTHER" id="PTHR39664">
    <property type="match status" value="1"/>
</dbReference>
<accession>A0A939DPW5</accession>
<dbReference type="InterPro" id="IPR002716">
    <property type="entry name" value="PIN_dom"/>
</dbReference>
<dbReference type="InterPro" id="IPR029060">
    <property type="entry name" value="PIN-like_dom_sf"/>
</dbReference>
<reference evidence="2" key="1">
    <citation type="submission" date="2021-03" db="EMBL/GenBank/DDBJ databases">
        <title>novel species isolated from a fishpond in China.</title>
        <authorList>
            <person name="Lu H."/>
            <person name="Cai Z."/>
        </authorList>
    </citation>
    <scope>NUCLEOTIDE SEQUENCE</scope>
    <source>
        <strain evidence="2">JCM 30855</strain>
    </source>
</reference>
<dbReference type="AlphaFoldDB" id="A0A939DPW5"/>
<dbReference type="PANTHER" id="PTHR39664:SF2">
    <property type="entry name" value="NUCLEIC ACID-BINDING PROTEIN, CONTAINING PIN DOMAIN-RELATED"/>
    <property type="match status" value="1"/>
</dbReference>
<evidence type="ECO:0000313" key="2">
    <source>
        <dbReference type="EMBL" id="MBN7825761.1"/>
    </source>
</evidence>
<proteinExistence type="predicted"/>
<comment type="caution">
    <text evidence="2">The sequence shown here is derived from an EMBL/GenBank/DDBJ whole genome shotgun (WGS) entry which is preliminary data.</text>
</comment>
<protein>
    <submittedName>
        <fullName evidence="2">Type II toxin-antitoxin system VapC family toxin</fullName>
    </submittedName>
</protein>
<dbReference type="Proteomes" id="UP000664654">
    <property type="component" value="Unassembled WGS sequence"/>
</dbReference>
<evidence type="ECO:0000259" key="1">
    <source>
        <dbReference type="Pfam" id="PF01850"/>
    </source>
</evidence>
<dbReference type="CDD" id="cd18683">
    <property type="entry name" value="PIN_VapC-like"/>
    <property type="match status" value="1"/>
</dbReference>
<evidence type="ECO:0000313" key="3">
    <source>
        <dbReference type="Proteomes" id="UP000664654"/>
    </source>
</evidence>
<gene>
    <name evidence="2" type="ORF">J0A66_11045</name>
</gene>